<evidence type="ECO:0000259" key="6">
    <source>
        <dbReference type="PROSITE" id="PS50048"/>
    </source>
</evidence>
<evidence type="ECO:0000256" key="2">
    <source>
        <dbReference type="ARBA" id="ARBA00023125"/>
    </source>
</evidence>
<keyword evidence="4" id="KW-0539">Nucleus</keyword>
<dbReference type="CDD" id="cd00067">
    <property type="entry name" value="GAL4"/>
    <property type="match status" value="1"/>
</dbReference>
<dbReference type="HOGENOM" id="CLU_028486_0_0_1"/>
<dbReference type="Gene3D" id="4.10.240.10">
    <property type="entry name" value="Zn(2)-C6 fungal-type DNA-binding domain"/>
    <property type="match status" value="1"/>
</dbReference>
<evidence type="ECO:0000313" key="8">
    <source>
        <dbReference type="Proteomes" id="UP000053617"/>
    </source>
</evidence>
<dbReference type="VEuPathDB" id="FungiDB:Z518_04638"/>
<dbReference type="GeneID" id="25292709"/>
<gene>
    <name evidence="7" type="ORF">Z518_04638</name>
</gene>
<dbReference type="Pfam" id="PF00172">
    <property type="entry name" value="Zn_clus"/>
    <property type="match status" value="1"/>
</dbReference>
<dbReference type="PROSITE" id="PS50048">
    <property type="entry name" value="ZN2_CY6_FUNGAL_2"/>
    <property type="match status" value="1"/>
</dbReference>
<keyword evidence="3" id="KW-0804">Transcription</keyword>
<feature type="domain" description="Zn(2)-C6 fungal-type" evidence="6">
    <location>
        <begin position="26"/>
        <end position="58"/>
    </location>
</feature>
<evidence type="ECO:0000313" key="7">
    <source>
        <dbReference type="EMBL" id="KIX06662.1"/>
    </source>
</evidence>
<dbReference type="STRING" id="1442369.A0A0D2FWN9"/>
<proteinExistence type="predicted"/>
<dbReference type="GO" id="GO:0000981">
    <property type="term" value="F:DNA-binding transcription factor activity, RNA polymerase II-specific"/>
    <property type="evidence" value="ECO:0007669"/>
    <property type="project" value="InterPro"/>
</dbReference>
<dbReference type="AlphaFoldDB" id="A0A0D2FWN9"/>
<dbReference type="PROSITE" id="PS00463">
    <property type="entry name" value="ZN2_CY6_FUNGAL_1"/>
    <property type="match status" value="1"/>
</dbReference>
<evidence type="ECO:0000256" key="5">
    <source>
        <dbReference type="SAM" id="MobiDB-lite"/>
    </source>
</evidence>
<protein>
    <recommendedName>
        <fullName evidence="6">Zn(2)-C6 fungal-type domain-containing protein</fullName>
    </recommendedName>
</protein>
<dbReference type="EMBL" id="KN847477">
    <property type="protein sequence ID" value="KIX06662.1"/>
    <property type="molecule type" value="Genomic_DNA"/>
</dbReference>
<keyword evidence="1" id="KW-0805">Transcription regulation</keyword>
<keyword evidence="2" id="KW-0238">DNA-binding</keyword>
<dbReference type="GO" id="GO:0008270">
    <property type="term" value="F:zinc ion binding"/>
    <property type="evidence" value="ECO:0007669"/>
    <property type="project" value="InterPro"/>
</dbReference>
<dbReference type="OrthoDB" id="4222821at2759"/>
<evidence type="ECO:0000256" key="4">
    <source>
        <dbReference type="ARBA" id="ARBA00023242"/>
    </source>
</evidence>
<evidence type="ECO:0000256" key="3">
    <source>
        <dbReference type="ARBA" id="ARBA00023163"/>
    </source>
</evidence>
<feature type="region of interest" description="Disordered" evidence="5">
    <location>
        <begin position="157"/>
        <end position="177"/>
    </location>
</feature>
<dbReference type="SMART" id="SM00066">
    <property type="entry name" value="GAL4"/>
    <property type="match status" value="1"/>
</dbReference>
<dbReference type="GO" id="GO:0003677">
    <property type="term" value="F:DNA binding"/>
    <property type="evidence" value="ECO:0007669"/>
    <property type="project" value="UniProtKB-KW"/>
</dbReference>
<reference evidence="7 8" key="1">
    <citation type="submission" date="2015-01" db="EMBL/GenBank/DDBJ databases">
        <title>The Genome Sequence of Rhinocladiella mackenzie CBS 650.93.</title>
        <authorList>
            <consortium name="The Broad Institute Genomics Platform"/>
            <person name="Cuomo C."/>
            <person name="de Hoog S."/>
            <person name="Gorbushina A."/>
            <person name="Stielow B."/>
            <person name="Teixiera M."/>
            <person name="Abouelleil A."/>
            <person name="Chapman S.B."/>
            <person name="Priest M."/>
            <person name="Young S.K."/>
            <person name="Wortman J."/>
            <person name="Nusbaum C."/>
            <person name="Birren B."/>
        </authorList>
    </citation>
    <scope>NUCLEOTIDE SEQUENCE [LARGE SCALE GENOMIC DNA]</scope>
    <source>
        <strain evidence="7 8">CBS 650.93</strain>
    </source>
</reference>
<dbReference type="InterPro" id="IPR036864">
    <property type="entry name" value="Zn2-C6_fun-type_DNA-bd_sf"/>
</dbReference>
<dbReference type="RefSeq" id="XP_013273798.1">
    <property type="nucleotide sequence ID" value="XM_013418344.1"/>
</dbReference>
<accession>A0A0D2FWN9</accession>
<dbReference type="SUPFAM" id="SSF57701">
    <property type="entry name" value="Zn2/Cys6 DNA-binding domain"/>
    <property type="match status" value="1"/>
</dbReference>
<dbReference type="InterPro" id="IPR001138">
    <property type="entry name" value="Zn2Cys6_DnaBD"/>
</dbReference>
<sequence>MSAATLVHNDAPNSTLFDGSGNRRSACDRCRSQKIRCERGSDPFQCRRCVKANVECVTGVALKSGRPLQLYGTQMSQPSLVQETYQESPANLNNQQPLPDFPTPPVTAFDTPFEANPNPSDGDIDMQLLVSPFGFNCFDDMWTNNLERHTTAANLIQPATDPRTSQNDDRPPPPSALNLRNECWKKLADLHVQVLGDLEIVKACTTADKCTTSTANHGSDQTHNFLVGRMLDHSAALLDILNYFEPAPTDTPPVSNDARSRITQASPKRPRCDVPTMFSLLSCYTCLVRVYRTIFSSIQDSMPVLMNSPKPVPQLFPGMNLGGFQLESRIDLQVQILIQVSEDMMAKIEAKLGVGDDPAIVKGCIFDRERASKMLRMMLEEEAWEQPQLNETRGHCEPLRNILANLKGLNQMEGRQR</sequence>
<name>A0A0D2FWN9_9EURO</name>
<organism evidence="7 8">
    <name type="scientific">Rhinocladiella mackenziei CBS 650.93</name>
    <dbReference type="NCBI Taxonomy" id="1442369"/>
    <lineage>
        <taxon>Eukaryota</taxon>
        <taxon>Fungi</taxon>
        <taxon>Dikarya</taxon>
        <taxon>Ascomycota</taxon>
        <taxon>Pezizomycotina</taxon>
        <taxon>Eurotiomycetes</taxon>
        <taxon>Chaetothyriomycetidae</taxon>
        <taxon>Chaetothyriales</taxon>
        <taxon>Herpotrichiellaceae</taxon>
        <taxon>Rhinocladiella</taxon>
    </lineage>
</organism>
<keyword evidence="8" id="KW-1185">Reference proteome</keyword>
<dbReference type="Proteomes" id="UP000053617">
    <property type="component" value="Unassembled WGS sequence"/>
</dbReference>
<feature type="region of interest" description="Disordered" evidence="5">
    <location>
        <begin position="1"/>
        <end position="25"/>
    </location>
</feature>
<evidence type="ECO:0000256" key="1">
    <source>
        <dbReference type="ARBA" id="ARBA00023015"/>
    </source>
</evidence>